<comment type="caution">
    <text evidence="3">The sequence shown here is derived from an EMBL/GenBank/DDBJ whole genome shotgun (WGS) entry which is preliminary data.</text>
</comment>
<evidence type="ECO:0000313" key="2">
    <source>
        <dbReference type="EMBL" id="EJK45147.1"/>
    </source>
</evidence>
<proteinExistence type="predicted"/>
<sequence length="174" mass="19477">MTLTAEQTTTLPFPIGCPVWYNGVSSNNEGTEAPILKRGTVVSVTLVDKSSPWVYTIEHREGEEVVSDDVLESGVCFSDNCPVLVFRKKFSRVDPPLNDSKDEGIVMFGVISLKGENRYTVMIPNKDSPETRFEENVEEGRLMFRKPPQEILAGNGEEEDQVQANRKRARGRPT</sequence>
<evidence type="ECO:0000313" key="3">
    <source>
        <dbReference type="EMBL" id="EJK63244.1"/>
    </source>
</evidence>
<feature type="region of interest" description="Disordered" evidence="1">
    <location>
        <begin position="144"/>
        <end position="174"/>
    </location>
</feature>
<dbReference type="Proteomes" id="UP000266841">
    <property type="component" value="Unassembled WGS sequence"/>
</dbReference>
<dbReference type="AlphaFoldDB" id="K0SE68"/>
<evidence type="ECO:0000256" key="1">
    <source>
        <dbReference type="SAM" id="MobiDB-lite"/>
    </source>
</evidence>
<name>K0SE68_THAOC</name>
<organism evidence="3 4">
    <name type="scientific">Thalassiosira oceanica</name>
    <name type="common">Marine diatom</name>
    <dbReference type="NCBI Taxonomy" id="159749"/>
    <lineage>
        <taxon>Eukaryota</taxon>
        <taxon>Sar</taxon>
        <taxon>Stramenopiles</taxon>
        <taxon>Ochrophyta</taxon>
        <taxon>Bacillariophyta</taxon>
        <taxon>Coscinodiscophyceae</taxon>
        <taxon>Thalassiosirophycidae</taxon>
        <taxon>Thalassiosirales</taxon>
        <taxon>Thalassiosiraceae</taxon>
        <taxon>Thalassiosira</taxon>
    </lineage>
</organism>
<keyword evidence="4" id="KW-1185">Reference proteome</keyword>
<protein>
    <submittedName>
        <fullName evidence="3">Uncharacterized protein</fullName>
    </submittedName>
</protein>
<dbReference type="EMBL" id="AGNL01048734">
    <property type="protein sequence ID" value="EJK45147.1"/>
    <property type="molecule type" value="Genomic_DNA"/>
</dbReference>
<evidence type="ECO:0000313" key="4">
    <source>
        <dbReference type="Proteomes" id="UP000266841"/>
    </source>
</evidence>
<gene>
    <name evidence="3" type="ORF">THAOC_16110</name>
    <name evidence="2" type="ORF">THAOC_36254</name>
</gene>
<dbReference type="EMBL" id="AGNL01018365">
    <property type="protein sequence ID" value="EJK63244.1"/>
    <property type="molecule type" value="Genomic_DNA"/>
</dbReference>
<reference evidence="3 4" key="1">
    <citation type="journal article" date="2012" name="Genome Biol.">
        <title>Genome and low-iron response of an oceanic diatom adapted to chronic iron limitation.</title>
        <authorList>
            <person name="Lommer M."/>
            <person name="Specht M."/>
            <person name="Roy A.S."/>
            <person name="Kraemer L."/>
            <person name="Andreson R."/>
            <person name="Gutowska M.A."/>
            <person name="Wolf J."/>
            <person name="Bergner S.V."/>
            <person name="Schilhabel M.B."/>
            <person name="Klostermeier U.C."/>
            <person name="Beiko R.G."/>
            <person name="Rosenstiel P."/>
            <person name="Hippler M."/>
            <person name="Laroche J."/>
        </authorList>
    </citation>
    <scope>NUCLEOTIDE SEQUENCE [LARGE SCALE GENOMIC DNA]</scope>
    <source>
        <strain evidence="3 4">CCMP1005</strain>
    </source>
</reference>
<feature type="compositionally biased region" description="Basic residues" evidence="1">
    <location>
        <begin position="165"/>
        <end position="174"/>
    </location>
</feature>
<accession>K0SE68</accession>